<feature type="chain" id="PRO_5040921617" evidence="5">
    <location>
        <begin position="24"/>
        <end position="469"/>
    </location>
</feature>
<dbReference type="Proteomes" id="UP000294682">
    <property type="component" value="Unassembled WGS sequence"/>
</dbReference>
<evidence type="ECO:0000256" key="1">
    <source>
        <dbReference type="ARBA" id="ARBA00008520"/>
    </source>
</evidence>
<dbReference type="AlphaFoldDB" id="A0A9X8Y777"/>
<feature type="signal peptide" evidence="5">
    <location>
        <begin position="1"/>
        <end position="23"/>
    </location>
</feature>
<dbReference type="SUPFAM" id="SSF53850">
    <property type="entry name" value="Periplasmic binding protein-like II"/>
    <property type="match status" value="1"/>
</dbReference>
<dbReference type="RefSeq" id="WP_132085226.1">
    <property type="nucleotide sequence ID" value="NZ_JADNAH010000040.1"/>
</dbReference>
<organism evidence="6 7">
    <name type="scientific">Harryflintia acetispora</name>
    <dbReference type="NCBI Taxonomy" id="1849041"/>
    <lineage>
        <taxon>Bacteria</taxon>
        <taxon>Bacillati</taxon>
        <taxon>Bacillota</taxon>
        <taxon>Clostridia</taxon>
        <taxon>Eubacteriales</taxon>
        <taxon>Oscillospiraceae</taxon>
        <taxon>Harryflintia</taxon>
    </lineage>
</organism>
<dbReference type="Gene3D" id="3.40.190.10">
    <property type="entry name" value="Periplasmic binding protein-like II"/>
    <property type="match status" value="2"/>
</dbReference>
<evidence type="ECO:0000256" key="2">
    <source>
        <dbReference type="ARBA" id="ARBA00022448"/>
    </source>
</evidence>
<feature type="region of interest" description="Disordered" evidence="4">
    <location>
        <begin position="26"/>
        <end position="52"/>
    </location>
</feature>
<dbReference type="PROSITE" id="PS51257">
    <property type="entry name" value="PROKAR_LIPOPROTEIN"/>
    <property type="match status" value="1"/>
</dbReference>
<accession>A0A9X8Y777</accession>
<keyword evidence="2" id="KW-0813">Transport</keyword>
<dbReference type="PANTHER" id="PTHR43649">
    <property type="entry name" value="ARABINOSE-BINDING PROTEIN-RELATED"/>
    <property type="match status" value="1"/>
</dbReference>
<feature type="compositionally biased region" description="Low complexity" evidence="4">
    <location>
        <begin position="33"/>
        <end position="51"/>
    </location>
</feature>
<protein>
    <submittedName>
        <fullName evidence="6">Raffinose/stachyose/melibiose transport system substrate-binding protein</fullName>
    </submittedName>
</protein>
<evidence type="ECO:0000313" key="7">
    <source>
        <dbReference type="Proteomes" id="UP000294682"/>
    </source>
</evidence>
<name>A0A9X8Y777_9FIRM</name>
<reference evidence="6 7" key="1">
    <citation type="submission" date="2019-03" db="EMBL/GenBank/DDBJ databases">
        <title>Genomic Encyclopedia of Type Strains, Phase IV (KMG-IV): sequencing the most valuable type-strain genomes for metagenomic binning, comparative biology and taxonomic classification.</title>
        <authorList>
            <person name="Goeker M."/>
        </authorList>
    </citation>
    <scope>NUCLEOTIDE SEQUENCE [LARGE SCALE GENOMIC DNA]</scope>
    <source>
        <strain evidence="6 7">DSM 100433</strain>
    </source>
</reference>
<comment type="similarity">
    <text evidence="1">Belongs to the bacterial solute-binding protein 1 family.</text>
</comment>
<proteinExistence type="inferred from homology"/>
<comment type="caution">
    <text evidence="6">The sequence shown here is derived from an EMBL/GenBank/DDBJ whole genome shotgun (WGS) entry which is preliminary data.</text>
</comment>
<dbReference type="Pfam" id="PF13416">
    <property type="entry name" value="SBP_bac_8"/>
    <property type="match status" value="1"/>
</dbReference>
<sequence>MKKINKVLALTLSMLIAATTMTACTSGKGGASGSEPGSEPGSSASEESTPTGKGGEIYFLNFKPEIAEVYDAIAKDYEAETGVKLNVVTAASGTYEQTLKSEIAKKDAPVLFQINGPKGYAVWKDYCKDLKDTELYQHLTDKSMAIQSGGGVYGIPYVVEGYGIIYNDAIMQKYFALDGAKAKSVDEINNFTKLKEVVEDMTARKAELGIEGVFASTSLTPGEDWRWQTHLANLPMHYEWKNGNVDLTSDATKEITFEYADNFKNIFDLYINNSTVAPGLLGSKSVDDSMAEFALGKAAMVQNGNWAWSQISGVQGNTVKEEDIKFMPIYIGMEGEENQGLCIGTENFFAINAKADPAQQKLAEDYLYWLYSSDKGKDYVTNQLGFIAPFDTFTDDEKPADPLAREVLDWMGKDGINTVTWDFLVFPNQTFKDEFGAALLEYAQGTKTFDEVKQIVVESWKTESAGNNA</sequence>
<evidence type="ECO:0000313" key="6">
    <source>
        <dbReference type="EMBL" id="TCL41322.1"/>
    </source>
</evidence>
<dbReference type="InterPro" id="IPR050490">
    <property type="entry name" value="Bact_solute-bd_prot1"/>
</dbReference>
<dbReference type="InterPro" id="IPR006059">
    <property type="entry name" value="SBP"/>
</dbReference>
<evidence type="ECO:0000256" key="5">
    <source>
        <dbReference type="SAM" id="SignalP"/>
    </source>
</evidence>
<dbReference type="EMBL" id="SLUK01000014">
    <property type="protein sequence ID" value="TCL41322.1"/>
    <property type="molecule type" value="Genomic_DNA"/>
</dbReference>
<dbReference type="PANTHER" id="PTHR43649:SF34">
    <property type="entry name" value="ABC TRANSPORTER PERIPLASMIC-BINDING PROTEIN YCJN-RELATED"/>
    <property type="match status" value="1"/>
</dbReference>
<keyword evidence="7" id="KW-1185">Reference proteome</keyword>
<gene>
    <name evidence="6" type="ORF">EDD78_11427</name>
</gene>
<keyword evidence="3 5" id="KW-0732">Signal</keyword>
<evidence type="ECO:0000256" key="4">
    <source>
        <dbReference type="SAM" id="MobiDB-lite"/>
    </source>
</evidence>
<evidence type="ECO:0000256" key="3">
    <source>
        <dbReference type="ARBA" id="ARBA00022729"/>
    </source>
</evidence>